<dbReference type="AlphaFoldDB" id="A0A5C6S882"/>
<evidence type="ECO:0000256" key="5">
    <source>
        <dbReference type="SAM" id="MobiDB-lite"/>
    </source>
</evidence>
<organism evidence="8 9">
    <name type="scientific">Paracoccus aurantiacus</name>
    <dbReference type="NCBI Taxonomy" id="2599412"/>
    <lineage>
        <taxon>Bacteria</taxon>
        <taxon>Pseudomonadati</taxon>
        <taxon>Pseudomonadota</taxon>
        <taxon>Alphaproteobacteria</taxon>
        <taxon>Rhodobacterales</taxon>
        <taxon>Paracoccaceae</taxon>
        <taxon>Paracoccus</taxon>
    </lineage>
</organism>
<dbReference type="InterPro" id="IPR006690">
    <property type="entry name" value="OMPA-like_CS"/>
</dbReference>
<dbReference type="PANTHER" id="PTHR30329">
    <property type="entry name" value="STATOR ELEMENT OF FLAGELLAR MOTOR COMPLEX"/>
    <property type="match status" value="1"/>
</dbReference>
<dbReference type="GO" id="GO:0009279">
    <property type="term" value="C:cell outer membrane"/>
    <property type="evidence" value="ECO:0007669"/>
    <property type="project" value="UniProtKB-SubCell"/>
</dbReference>
<feature type="region of interest" description="Disordered" evidence="5">
    <location>
        <begin position="176"/>
        <end position="202"/>
    </location>
</feature>
<feature type="domain" description="OmpA-like" evidence="7">
    <location>
        <begin position="90"/>
        <end position="210"/>
    </location>
</feature>
<evidence type="ECO:0000256" key="3">
    <source>
        <dbReference type="ARBA" id="ARBA00023237"/>
    </source>
</evidence>
<feature type="signal peptide" evidence="6">
    <location>
        <begin position="1"/>
        <end position="24"/>
    </location>
</feature>
<proteinExistence type="predicted"/>
<accession>A0A5C6S882</accession>
<dbReference type="PROSITE" id="PS01068">
    <property type="entry name" value="OMPA_1"/>
    <property type="match status" value="1"/>
</dbReference>
<comment type="subcellular location">
    <subcellularLocation>
        <location evidence="1">Cell outer membrane</location>
    </subcellularLocation>
</comment>
<dbReference type="PRINTS" id="PR01021">
    <property type="entry name" value="OMPADOMAIN"/>
</dbReference>
<dbReference type="Gene3D" id="3.30.1330.60">
    <property type="entry name" value="OmpA-like domain"/>
    <property type="match status" value="1"/>
</dbReference>
<evidence type="ECO:0000256" key="6">
    <source>
        <dbReference type="SAM" id="SignalP"/>
    </source>
</evidence>
<dbReference type="Proteomes" id="UP000321562">
    <property type="component" value="Unassembled WGS sequence"/>
</dbReference>
<evidence type="ECO:0000256" key="4">
    <source>
        <dbReference type="PROSITE-ProRule" id="PRU00473"/>
    </source>
</evidence>
<dbReference type="OrthoDB" id="9792021at2"/>
<dbReference type="InterPro" id="IPR050330">
    <property type="entry name" value="Bact_OuterMem_StrucFunc"/>
</dbReference>
<keyword evidence="3" id="KW-0998">Cell outer membrane</keyword>
<dbReference type="Pfam" id="PF00691">
    <property type="entry name" value="OmpA"/>
    <property type="match status" value="1"/>
</dbReference>
<evidence type="ECO:0000313" key="8">
    <source>
        <dbReference type="EMBL" id="TXB70721.1"/>
    </source>
</evidence>
<dbReference type="InterPro" id="IPR036737">
    <property type="entry name" value="OmpA-like_sf"/>
</dbReference>
<reference evidence="8 9" key="1">
    <citation type="submission" date="2019-08" db="EMBL/GenBank/DDBJ databases">
        <authorList>
            <person name="Ye J."/>
        </authorList>
    </citation>
    <scope>NUCLEOTIDE SEQUENCE [LARGE SCALE GENOMIC DNA]</scope>
    <source>
        <strain evidence="8 9">TK008</strain>
    </source>
</reference>
<evidence type="ECO:0000256" key="1">
    <source>
        <dbReference type="ARBA" id="ARBA00004442"/>
    </source>
</evidence>
<dbReference type="InterPro" id="IPR006665">
    <property type="entry name" value="OmpA-like"/>
</dbReference>
<dbReference type="PANTHER" id="PTHR30329:SF21">
    <property type="entry name" value="LIPOPROTEIN YIAD-RELATED"/>
    <property type="match status" value="1"/>
</dbReference>
<keyword evidence="2 4" id="KW-0472">Membrane</keyword>
<comment type="caution">
    <text evidence="8">The sequence shown here is derived from an EMBL/GenBank/DDBJ whole genome shotgun (WGS) entry which is preliminary data.</text>
</comment>
<protein>
    <submittedName>
        <fullName evidence="8">OmpA family protein</fullName>
    </submittedName>
</protein>
<feature type="chain" id="PRO_5022833873" evidence="6">
    <location>
        <begin position="25"/>
        <end position="210"/>
    </location>
</feature>
<dbReference type="CDD" id="cd07185">
    <property type="entry name" value="OmpA_C-like"/>
    <property type="match status" value="1"/>
</dbReference>
<evidence type="ECO:0000259" key="7">
    <source>
        <dbReference type="PROSITE" id="PS51123"/>
    </source>
</evidence>
<dbReference type="EMBL" id="VOPL01000001">
    <property type="protein sequence ID" value="TXB70721.1"/>
    <property type="molecule type" value="Genomic_DNA"/>
</dbReference>
<keyword evidence="9" id="KW-1185">Reference proteome</keyword>
<evidence type="ECO:0000313" key="9">
    <source>
        <dbReference type="Proteomes" id="UP000321562"/>
    </source>
</evidence>
<feature type="compositionally biased region" description="Basic and acidic residues" evidence="5">
    <location>
        <begin position="176"/>
        <end position="196"/>
    </location>
</feature>
<evidence type="ECO:0000256" key="2">
    <source>
        <dbReference type="ARBA" id="ARBA00023136"/>
    </source>
</evidence>
<name>A0A5C6S882_9RHOB</name>
<gene>
    <name evidence="8" type="ORF">FQV27_02360</name>
</gene>
<dbReference type="InterPro" id="IPR006664">
    <property type="entry name" value="OMP_bac"/>
</dbReference>
<dbReference type="PROSITE" id="PS51123">
    <property type="entry name" value="OMPA_2"/>
    <property type="match status" value="1"/>
</dbReference>
<dbReference type="SUPFAM" id="SSF103088">
    <property type="entry name" value="OmpA-like"/>
    <property type="match status" value="1"/>
</dbReference>
<sequence>MAYIVRNAVVVAAMTLFGAGGVVAQSAADPVDITGITEDHGDRYTRDLKSEIRDLSGEVLDTEGAATDMSGDVQDMVDSSGGNIAMRETEDSIILSVASDVLFDFDSAALTGAARQTLGQIAAMLTSNDGGTVQVVGHTDAKGSDEYNQQLSEERAASVVAFLTENDVPQDRLEAAGRGETEPVAENEIHGADNPEGRAQNRRVEFVLPR</sequence>
<keyword evidence="6" id="KW-0732">Signal</keyword>